<dbReference type="Pfam" id="PF00005">
    <property type="entry name" value="ABC_tran"/>
    <property type="match status" value="2"/>
</dbReference>
<dbReference type="GO" id="GO:0016887">
    <property type="term" value="F:ATP hydrolysis activity"/>
    <property type="evidence" value="ECO:0007669"/>
    <property type="project" value="InterPro"/>
</dbReference>
<dbReference type="InterPro" id="IPR050319">
    <property type="entry name" value="ABC_transp_ATP-bind"/>
</dbReference>
<protein>
    <submittedName>
        <fullName evidence="6">Peptide/nickel transport system ATP-binding protein</fullName>
    </submittedName>
</protein>
<dbReference type="GO" id="GO:0055085">
    <property type="term" value="P:transmembrane transport"/>
    <property type="evidence" value="ECO:0007669"/>
    <property type="project" value="UniProtKB-ARBA"/>
</dbReference>
<comment type="similarity">
    <text evidence="1">Belongs to the ABC transporter superfamily.</text>
</comment>
<dbReference type="CDD" id="cd03257">
    <property type="entry name" value="ABC_NikE_OppD_transporters"/>
    <property type="match status" value="2"/>
</dbReference>
<dbReference type="InterPro" id="IPR017871">
    <property type="entry name" value="ABC_transporter-like_CS"/>
</dbReference>
<dbReference type="SUPFAM" id="SSF52540">
    <property type="entry name" value="P-loop containing nucleoside triphosphate hydrolases"/>
    <property type="match status" value="2"/>
</dbReference>
<dbReference type="Proteomes" id="UP000184440">
    <property type="component" value="Unassembled WGS sequence"/>
</dbReference>
<evidence type="ECO:0000256" key="1">
    <source>
        <dbReference type="ARBA" id="ARBA00005417"/>
    </source>
</evidence>
<dbReference type="PROSITE" id="PS00211">
    <property type="entry name" value="ABC_TRANSPORTER_1"/>
    <property type="match status" value="2"/>
</dbReference>
<sequence>MATFEVENLRVRFGDTEAVRGVSFAVDAGQTLAIVGESGSGKSVSLLAATGLLGGAGEVTGSARLDGTELVGASPGALRRLRGKDIGFVFQDPLANLHPLKTIGKQVGEAITAHERVRRTVLRRRVVELLDEVGIREPHRRVDDYPVHFSGGMRQRAMIAAAIALNPKLLIADEATTALDVTVQASILELLQRLQREHGSALVFVSHDLGVVSDIADDIVVLRNGEVVEAGAADEIYAAPAHPYTVELLSATRHKAVTPKKEDRPVLLEARNLTQRYTSRKRSVTAVDDVSFDVGAGEILGVVGESGSGKSTIGRIVSGLLKPTAGTVALGGEPYAAGVPAALRPRIQVVFQDPYASLNPRRTIRAILAEPYVIHQRPTPDLGEAVRRVDLPVDVLDRYPAQLSGGQRQRVAIARAIALEPDLVVADEPVSSLDVTTQAQILALLRRLRDELDVSFLFISHDLGVVADLCDRVLVLSEGRVVEDGITSEVFAAPSDPYTQRLLDAIPGRKRGLLHV</sequence>
<keyword evidence="2" id="KW-0813">Transport</keyword>
<gene>
    <name evidence="6" type="ORF">SAMN05443668_1011062</name>
</gene>
<dbReference type="OrthoDB" id="9802264at2"/>
<evidence type="ECO:0000256" key="2">
    <source>
        <dbReference type="ARBA" id="ARBA00022448"/>
    </source>
</evidence>
<evidence type="ECO:0000256" key="3">
    <source>
        <dbReference type="ARBA" id="ARBA00022741"/>
    </source>
</evidence>
<dbReference type="InterPro" id="IPR013563">
    <property type="entry name" value="Oligopep_ABC_C"/>
</dbReference>
<dbReference type="PROSITE" id="PS50893">
    <property type="entry name" value="ABC_TRANSPORTER_2"/>
    <property type="match status" value="2"/>
</dbReference>
<organism evidence="6 7">
    <name type="scientific">Cryptosporangium aurantiacum</name>
    <dbReference type="NCBI Taxonomy" id="134849"/>
    <lineage>
        <taxon>Bacteria</taxon>
        <taxon>Bacillati</taxon>
        <taxon>Actinomycetota</taxon>
        <taxon>Actinomycetes</taxon>
        <taxon>Cryptosporangiales</taxon>
        <taxon>Cryptosporangiaceae</taxon>
        <taxon>Cryptosporangium</taxon>
    </lineage>
</organism>
<evidence type="ECO:0000256" key="4">
    <source>
        <dbReference type="ARBA" id="ARBA00022840"/>
    </source>
</evidence>
<dbReference type="NCBIfam" id="NF008453">
    <property type="entry name" value="PRK11308.1"/>
    <property type="match status" value="2"/>
</dbReference>
<dbReference type="EMBL" id="FRCS01000001">
    <property type="protein sequence ID" value="SHM62408.1"/>
    <property type="molecule type" value="Genomic_DNA"/>
</dbReference>
<dbReference type="InterPro" id="IPR027417">
    <property type="entry name" value="P-loop_NTPase"/>
</dbReference>
<keyword evidence="3" id="KW-0547">Nucleotide-binding</keyword>
<dbReference type="AlphaFoldDB" id="A0A1M7KB01"/>
<feature type="domain" description="ABC transporter" evidence="5">
    <location>
        <begin position="268"/>
        <end position="503"/>
    </location>
</feature>
<dbReference type="RefSeq" id="WP_073251925.1">
    <property type="nucleotide sequence ID" value="NZ_FRCS01000001.1"/>
</dbReference>
<dbReference type="InterPro" id="IPR003439">
    <property type="entry name" value="ABC_transporter-like_ATP-bd"/>
</dbReference>
<proteinExistence type="inferred from homology"/>
<dbReference type="GO" id="GO:0015833">
    <property type="term" value="P:peptide transport"/>
    <property type="evidence" value="ECO:0007669"/>
    <property type="project" value="InterPro"/>
</dbReference>
<dbReference type="PANTHER" id="PTHR43776">
    <property type="entry name" value="TRANSPORT ATP-BINDING PROTEIN"/>
    <property type="match status" value="1"/>
</dbReference>
<dbReference type="Gene3D" id="3.40.50.300">
    <property type="entry name" value="P-loop containing nucleotide triphosphate hydrolases"/>
    <property type="match status" value="2"/>
</dbReference>
<dbReference type="InterPro" id="IPR003593">
    <property type="entry name" value="AAA+_ATPase"/>
</dbReference>
<dbReference type="PANTHER" id="PTHR43776:SF7">
    <property type="entry name" value="D,D-DIPEPTIDE TRANSPORT ATP-BINDING PROTEIN DDPF-RELATED"/>
    <property type="match status" value="1"/>
</dbReference>
<accession>A0A1M7KB01</accession>
<evidence type="ECO:0000259" key="5">
    <source>
        <dbReference type="PROSITE" id="PS50893"/>
    </source>
</evidence>
<dbReference type="SMART" id="SM00382">
    <property type="entry name" value="AAA"/>
    <property type="match status" value="2"/>
</dbReference>
<dbReference type="Pfam" id="PF08352">
    <property type="entry name" value="oligo_HPY"/>
    <property type="match status" value="2"/>
</dbReference>
<feature type="domain" description="ABC transporter" evidence="5">
    <location>
        <begin position="4"/>
        <end position="249"/>
    </location>
</feature>
<evidence type="ECO:0000313" key="7">
    <source>
        <dbReference type="Proteomes" id="UP000184440"/>
    </source>
</evidence>
<keyword evidence="4 6" id="KW-0067">ATP-binding</keyword>
<evidence type="ECO:0000313" key="6">
    <source>
        <dbReference type="EMBL" id="SHM62408.1"/>
    </source>
</evidence>
<dbReference type="GO" id="GO:0005524">
    <property type="term" value="F:ATP binding"/>
    <property type="evidence" value="ECO:0007669"/>
    <property type="project" value="UniProtKB-KW"/>
</dbReference>
<dbReference type="STRING" id="134849.SAMN05443668_1011062"/>
<reference evidence="6 7" key="1">
    <citation type="submission" date="2016-11" db="EMBL/GenBank/DDBJ databases">
        <authorList>
            <person name="Jaros S."/>
            <person name="Januszkiewicz K."/>
            <person name="Wedrychowicz H."/>
        </authorList>
    </citation>
    <scope>NUCLEOTIDE SEQUENCE [LARGE SCALE GENOMIC DNA]</scope>
    <source>
        <strain evidence="6 7">DSM 46144</strain>
    </source>
</reference>
<name>A0A1M7KB01_9ACTN</name>
<keyword evidence="7" id="KW-1185">Reference proteome</keyword>